<feature type="binding site" evidence="8">
    <location>
        <position position="103"/>
    </location>
    <ligand>
        <name>substrate</name>
    </ligand>
</feature>
<name>A0ABV7JEW4_9GAMM</name>
<organism evidence="13 14">
    <name type="scientific">Marinicella sediminis</name>
    <dbReference type="NCBI Taxonomy" id="1792834"/>
    <lineage>
        <taxon>Bacteria</taxon>
        <taxon>Pseudomonadati</taxon>
        <taxon>Pseudomonadota</taxon>
        <taxon>Gammaproteobacteria</taxon>
        <taxon>Lysobacterales</taxon>
        <taxon>Marinicellaceae</taxon>
        <taxon>Marinicella</taxon>
    </lineage>
</organism>
<feature type="binding site" evidence="8">
    <location>
        <position position="114"/>
    </location>
    <ligand>
        <name>substrate</name>
    </ligand>
</feature>
<evidence type="ECO:0000256" key="2">
    <source>
        <dbReference type="ARBA" id="ARBA00005916"/>
    </source>
</evidence>
<dbReference type="InterPro" id="IPR015896">
    <property type="entry name" value="4pyrrol_synth_GluRdtase_dimer"/>
</dbReference>
<comment type="similarity">
    <text evidence="2 8 9">Belongs to the glutamyl-tRNA reductase family.</text>
</comment>
<evidence type="ECO:0000256" key="6">
    <source>
        <dbReference type="ARBA" id="ARBA00023244"/>
    </source>
</evidence>
<dbReference type="SUPFAM" id="SSF51735">
    <property type="entry name" value="NAD(P)-binding Rossmann-fold domains"/>
    <property type="match status" value="1"/>
</dbReference>
<dbReference type="Gene3D" id="3.40.50.720">
    <property type="entry name" value="NAD(P)-binding Rossmann-like Domain"/>
    <property type="match status" value="1"/>
</dbReference>
<dbReference type="SUPFAM" id="SSF69075">
    <property type="entry name" value="Glutamyl tRNA-reductase dimerization domain"/>
    <property type="match status" value="1"/>
</dbReference>
<evidence type="ECO:0000259" key="11">
    <source>
        <dbReference type="Pfam" id="PF01488"/>
    </source>
</evidence>
<feature type="domain" description="Glutamyl-tRNA reductase N-terminal" evidence="12">
    <location>
        <begin position="6"/>
        <end position="149"/>
    </location>
</feature>
<feature type="domain" description="Tetrapyrrole biosynthesis glutamyl-tRNA reductase dimerisation" evidence="10">
    <location>
        <begin position="313"/>
        <end position="409"/>
    </location>
</feature>
<dbReference type="InterPro" id="IPR036291">
    <property type="entry name" value="NAD(P)-bd_dom_sf"/>
</dbReference>
<dbReference type="PIRSF" id="PIRSF000445">
    <property type="entry name" value="4pyrrol_synth_GluRdtase"/>
    <property type="match status" value="1"/>
</dbReference>
<reference evidence="14" key="1">
    <citation type="journal article" date="2019" name="Int. J. Syst. Evol. Microbiol.">
        <title>The Global Catalogue of Microorganisms (GCM) 10K type strain sequencing project: providing services to taxonomists for standard genome sequencing and annotation.</title>
        <authorList>
            <consortium name="The Broad Institute Genomics Platform"/>
            <consortium name="The Broad Institute Genome Sequencing Center for Infectious Disease"/>
            <person name="Wu L."/>
            <person name="Ma J."/>
        </authorList>
    </citation>
    <scope>NUCLEOTIDE SEQUENCE [LARGE SCALE GENOMIC DNA]</scope>
    <source>
        <strain evidence="14">KCTC 42953</strain>
    </source>
</reference>
<keyword evidence="4 8" id="KW-0521">NADP</keyword>
<keyword evidence="6 8" id="KW-0627">Porphyrin biosynthesis</keyword>
<dbReference type="Proteomes" id="UP001595533">
    <property type="component" value="Unassembled WGS sequence"/>
</dbReference>
<dbReference type="Pfam" id="PF00745">
    <property type="entry name" value="GlutR_dimer"/>
    <property type="match status" value="1"/>
</dbReference>
<dbReference type="SUPFAM" id="SSF69742">
    <property type="entry name" value="Glutamyl tRNA-reductase catalytic, N-terminal domain"/>
    <property type="match status" value="1"/>
</dbReference>
<dbReference type="PANTHER" id="PTHR43013">
    <property type="entry name" value="GLUTAMYL-TRNA REDUCTASE"/>
    <property type="match status" value="1"/>
</dbReference>
<dbReference type="InterPro" id="IPR000343">
    <property type="entry name" value="4pyrrol_synth_GluRdtase"/>
</dbReference>
<dbReference type="CDD" id="cd05213">
    <property type="entry name" value="NAD_bind_Glutamyl_tRNA_reduct"/>
    <property type="match status" value="1"/>
</dbReference>
<evidence type="ECO:0000259" key="10">
    <source>
        <dbReference type="Pfam" id="PF00745"/>
    </source>
</evidence>
<dbReference type="EC" id="1.2.1.70" evidence="3 8"/>
<keyword evidence="5 8" id="KW-0560">Oxidoreductase</keyword>
<dbReference type="NCBIfam" id="TIGR01035">
    <property type="entry name" value="hemA"/>
    <property type="match status" value="1"/>
</dbReference>
<keyword evidence="14" id="KW-1185">Reference proteome</keyword>
<evidence type="ECO:0000256" key="7">
    <source>
        <dbReference type="ARBA" id="ARBA00047464"/>
    </source>
</evidence>
<dbReference type="GO" id="GO:0008883">
    <property type="term" value="F:glutamyl-tRNA reductase activity"/>
    <property type="evidence" value="ECO:0007669"/>
    <property type="project" value="UniProtKB-EC"/>
</dbReference>
<dbReference type="HAMAP" id="MF_00087">
    <property type="entry name" value="Glu_tRNA_reductase"/>
    <property type="match status" value="1"/>
</dbReference>
<dbReference type="RefSeq" id="WP_077412282.1">
    <property type="nucleotide sequence ID" value="NZ_JBHRTS010000009.1"/>
</dbReference>
<dbReference type="EMBL" id="JBHRTS010000009">
    <property type="protein sequence ID" value="MFC3195622.1"/>
    <property type="molecule type" value="Genomic_DNA"/>
</dbReference>
<evidence type="ECO:0000313" key="14">
    <source>
        <dbReference type="Proteomes" id="UP001595533"/>
    </source>
</evidence>
<feature type="binding site" evidence="8">
    <location>
        <begin position="182"/>
        <end position="187"/>
    </location>
    <ligand>
        <name>NADP(+)</name>
        <dbReference type="ChEBI" id="CHEBI:58349"/>
    </ligand>
</feature>
<dbReference type="InterPro" id="IPR036343">
    <property type="entry name" value="GluRdtase_N_sf"/>
</dbReference>
<evidence type="ECO:0000256" key="3">
    <source>
        <dbReference type="ARBA" id="ARBA00012970"/>
    </source>
</evidence>
<evidence type="ECO:0000256" key="8">
    <source>
        <dbReference type="HAMAP-Rule" id="MF_00087"/>
    </source>
</evidence>
<dbReference type="InterPro" id="IPR018214">
    <property type="entry name" value="GluRdtase_CS"/>
</dbReference>
<comment type="domain">
    <text evidence="8">Possesses an unusual extended V-shaped dimeric structure with each monomer consisting of three distinct domains arranged along a curved 'spinal' alpha-helix. The N-terminal catalytic domain specifically recognizes the glutamate moiety of the substrate. The second domain is the NADPH-binding domain, and the third C-terminal domain is responsible for dimerization.</text>
</comment>
<comment type="miscellaneous">
    <text evidence="8">During catalysis, the active site Cys acts as a nucleophile attacking the alpha-carbonyl group of tRNA-bound glutamate with the formation of a thioester intermediate between enzyme and glutamate, and the concomitant release of tRNA(Glu). The thioester intermediate is finally reduced by direct hydride transfer from NADPH, to form the product GSA.</text>
</comment>
<accession>A0ABV7JEW4</accession>
<feature type="active site" description="Nucleophile" evidence="8">
    <location>
        <position position="50"/>
    </location>
</feature>
<dbReference type="PROSITE" id="PS00747">
    <property type="entry name" value="GLUTR"/>
    <property type="match status" value="1"/>
</dbReference>
<feature type="binding site" evidence="8">
    <location>
        <begin position="49"/>
        <end position="52"/>
    </location>
    <ligand>
        <name>substrate</name>
    </ligand>
</feature>
<gene>
    <name evidence="8 13" type="primary">hemA</name>
    <name evidence="13" type="ORF">ACFODZ_15315</name>
</gene>
<feature type="domain" description="Quinate/shikimate 5-dehydrogenase/glutamyl-tRNA reductase" evidence="11">
    <location>
        <begin position="165"/>
        <end position="299"/>
    </location>
</feature>
<comment type="subunit">
    <text evidence="8">Homodimer.</text>
</comment>
<evidence type="ECO:0000256" key="1">
    <source>
        <dbReference type="ARBA" id="ARBA00005059"/>
    </source>
</evidence>
<comment type="pathway">
    <text evidence="1 8 9">Porphyrin-containing compound metabolism; protoporphyrin-IX biosynthesis; 5-aminolevulinate from L-glutamyl-tRNA(Glu): step 1/2.</text>
</comment>
<evidence type="ECO:0000313" key="13">
    <source>
        <dbReference type="EMBL" id="MFC3195622.1"/>
    </source>
</evidence>
<evidence type="ECO:0000256" key="5">
    <source>
        <dbReference type="ARBA" id="ARBA00023002"/>
    </source>
</evidence>
<evidence type="ECO:0000259" key="12">
    <source>
        <dbReference type="Pfam" id="PF05201"/>
    </source>
</evidence>
<feature type="binding site" evidence="8">
    <location>
        <begin position="108"/>
        <end position="110"/>
    </location>
    <ligand>
        <name>substrate</name>
    </ligand>
</feature>
<protein>
    <recommendedName>
        <fullName evidence="3 8">Glutamyl-tRNA reductase</fullName>
        <shortName evidence="8">GluTR</shortName>
        <ecNumber evidence="3 8">1.2.1.70</ecNumber>
    </recommendedName>
</protein>
<dbReference type="PANTHER" id="PTHR43013:SF1">
    <property type="entry name" value="GLUTAMYL-TRNA REDUCTASE"/>
    <property type="match status" value="1"/>
</dbReference>
<dbReference type="Pfam" id="PF01488">
    <property type="entry name" value="Shikimate_DH"/>
    <property type="match status" value="1"/>
</dbReference>
<dbReference type="InterPro" id="IPR015895">
    <property type="entry name" value="4pyrrol_synth_GluRdtase_N"/>
</dbReference>
<comment type="catalytic activity">
    <reaction evidence="7 8 9">
        <text>(S)-4-amino-5-oxopentanoate + tRNA(Glu) + NADP(+) = L-glutamyl-tRNA(Glu) + NADPH + H(+)</text>
        <dbReference type="Rhea" id="RHEA:12344"/>
        <dbReference type="Rhea" id="RHEA-COMP:9663"/>
        <dbReference type="Rhea" id="RHEA-COMP:9680"/>
        <dbReference type="ChEBI" id="CHEBI:15378"/>
        <dbReference type="ChEBI" id="CHEBI:57501"/>
        <dbReference type="ChEBI" id="CHEBI:57783"/>
        <dbReference type="ChEBI" id="CHEBI:58349"/>
        <dbReference type="ChEBI" id="CHEBI:78442"/>
        <dbReference type="ChEBI" id="CHEBI:78520"/>
        <dbReference type="EC" id="1.2.1.70"/>
    </reaction>
</comment>
<evidence type="ECO:0000256" key="9">
    <source>
        <dbReference type="RuleBase" id="RU000584"/>
    </source>
</evidence>
<dbReference type="InterPro" id="IPR036453">
    <property type="entry name" value="GluRdtase_dimer_dom_sf"/>
</dbReference>
<dbReference type="Pfam" id="PF05201">
    <property type="entry name" value="GlutR_N"/>
    <property type="match status" value="1"/>
</dbReference>
<dbReference type="Gene3D" id="3.30.460.30">
    <property type="entry name" value="Glutamyl-tRNA reductase, N-terminal domain"/>
    <property type="match status" value="1"/>
</dbReference>
<evidence type="ECO:0000256" key="4">
    <source>
        <dbReference type="ARBA" id="ARBA00022857"/>
    </source>
</evidence>
<comment type="function">
    <text evidence="8">Catalyzes the NADPH-dependent reduction of glutamyl-tRNA(Glu) to glutamate 1-semialdehyde (GSA).</text>
</comment>
<proteinExistence type="inferred from homology"/>
<feature type="site" description="Important for activity" evidence="8">
    <location>
        <position position="93"/>
    </location>
</feature>
<sequence>MAICLLGINHKTADVNIREQFTVAETDYAEHLNHLCHHPEIDSAAILSTCNRTEYYFSTPSVSRLLNALDDILEFNHQADYVYLKTDQQCAAHLFSVSAGMDSLVLGETQIQGQVKRAFDEAKKCNINSELNKLFQLAFKTAKMVRSETEIGRNPVSVAHCAVQLGRQIFGSLDEQNILIVGAGETAELLIRYLINHQATHITVSNRSVERAQKLAGHFSANTLPLDRLPHNLADFDLIFTATASPVILVNHQAVNNALQLRKFKPMVLIDLSVPRDIDEKIKNLDDAFLYTVDDLEAVITKNMHRRQSTLEEARRIIDAEAALLNQWLQSRKHHDLLKQYQQKVAGLKKQVLTNNGAEKLPDDWQEKINTVAHQLSQKMAHVNMVAMKKVIDSGNQEHIDLIADLFDLDGSHEI</sequence>
<comment type="caution">
    <text evidence="13">The sequence shown here is derived from an EMBL/GenBank/DDBJ whole genome shotgun (WGS) entry which is preliminary data.</text>
</comment>
<dbReference type="InterPro" id="IPR006151">
    <property type="entry name" value="Shikm_DH/Glu-tRNA_Rdtase"/>
</dbReference>